<evidence type="ECO:0000256" key="2">
    <source>
        <dbReference type="ARBA" id="ARBA00022692"/>
    </source>
</evidence>
<protein>
    <submittedName>
        <fullName evidence="5">DoxX family membrane protein</fullName>
    </submittedName>
</protein>
<dbReference type="Proteomes" id="UP001589890">
    <property type="component" value="Unassembled WGS sequence"/>
</dbReference>
<name>A0ABV6QQA7_9ACTN</name>
<evidence type="ECO:0000256" key="1">
    <source>
        <dbReference type="ARBA" id="ARBA00004141"/>
    </source>
</evidence>
<comment type="caution">
    <text evidence="5">The sequence shown here is derived from an EMBL/GenBank/DDBJ whole genome shotgun (WGS) entry which is preliminary data.</text>
</comment>
<evidence type="ECO:0000256" key="4">
    <source>
        <dbReference type="ARBA" id="ARBA00023136"/>
    </source>
</evidence>
<comment type="subcellular location">
    <subcellularLocation>
        <location evidence="1">Membrane</location>
        <topology evidence="1">Multi-pass membrane protein</topology>
    </subcellularLocation>
</comment>
<organism evidence="5 6">
    <name type="scientific">Kribbella deserti</name>
    <dbReference type="NCBI Taxonomy" id="1926257"/>
    <lineage>
        <taxon>Bacteria</taxon>
        <taxon>Bacillati</taxon>
        <taxon>Actinomycetota</taxon>
        <taxon>Actinomycetes</taxon>
        <taxon>Propionibacteriales</taxon>
        <taxon>Kribbellaceae</taxon>
        <taxon>Kribbella</taxon>
    </lineage>
</organism>
<evidence type="ECO:0000313" key="5">
    <source>
        <dbReference type="EMBL" id="MFC0626814.1"/>
    </source>
</evidence>
<keyword evidence="4" id="KW-0472">Membrane</keyword>
<dbReference type="RefSeq" id="WP_380050831.1">
    <property type="nucleotide sequence ID" value="NZ_JBHLTC010000029.1"/>
</dbReference>
<proteinExistence type="predicted"/>
<keyword evidence="6" id="KW-1185">Reference proteome</keyword>
<evidence type="ECO:0000256" key="3">
    <source>
        <dbReference type="ARBA" id="ARBA00022989"/>
    </source>
</evidence>
<evidence type="ECO:0000313" key="6">
    <source>
        <dbReference type="Proteomes" id="UP001589890"/>
    </source>
</evidence>
<keyword evidence="2" id="KW-0812">Transmembrane</keyword>
<accession>A0ABV6QQA7</accession>
<dbReference type="InterPro" id="IPR032808">
    <property type="entry name" value="DoxX"/>
</dbReference>
<dbReference type="Pfam" id="PF07681">
    <property type="entry name" value="DoxX"/>
    <property type="match status" value="1"/>
</dbReference>
<dbReference type="EMBL" id="JBHLTC010000029">
    <property type="protein sequence ID" value="MFC0626814.1"/>
    <property type="molecule type" value="Genomic_DNA"/>
</dbReference>
<reference evidence="5 6" key="1">
    <citation type="submission" date="2024-09" db="EMBL/GenBank/DDBJ databases">
        <authorList>
            <person name="Sun Q."/>
            <person name="Mori K."/>
        </authorList>
    </citation>
    <scope>NUCLEOTIDE SEQUENCE [LARGE SCALE GENOMIC DNA]</scope>
    <source>
        <strain evidence="5 6">CGMCC 1.15906</strain>
    </source>
</reference>
<keyword evidence="3" id="KW-1133">Transmembrane helix</keyword>
<gene>
    <name evidence="5" type="ORF">ACFFGN_22230</name>
</gene>
<sequence length="207" mass="21980">MTVVRALARPLLSAIFIVQGAKAVRNPDPHVPKAEPVAERLVPLIKKVAPAQVGDRLPESTRNLVRLNGAAQVVGGVALASGSGRRLGALLLASSLVPTTLAGHRFWEETEPATRQAQQVQFLKNLSLLGGLLLAAVDTDGKPGVVWRTTHGAKAAKRETKRGAKLAKREARRAAAHAAHEAHHLAHSARREAKLATAHAKADLPFL</sequence>